<dbReference type="InterPro" id="IPR036265">
    <property type="entry name" value="HIT-like_sf"/>
</dbReference>
<reference evidence="2" key="1">
    <citation type="submission" date="2024-05" db="EMBL/GenBank/DDBJ databases">
        <title>Campylobacter coli isolated from environmental waters in Slovenia.</title>
        <authorList>
            <person name="Zautner A.E."/>
            <person name="Bunk B."/>
            <person name="Riedel T."/>
            <person name="Sproeer C."/>
        </authorList>
    </citation>
    <scope>NUCLEOTIDE SEQUENCE</scope>
    <source>
        <strain evidence="2">CCS1377</strain>
    </source>
</reference>
<dbReference type="AlphaFoldDB" id="A0AAU7E7M9"/>
<dbReference type="EMBL" id="CP155620">
    <property type="protein sequence ID" value="XBJ28893.1"/>
    <property type="molecule type" value="Genomic_DNA"/>
</dbReference>
<name>A0AAU7E7M9_9BACT</name>
<gene>
    <name evidence="2" type="ORF">AAH949_07340</name>
</gene>
<evidence type="ECO:0000259" key="1">
    <source>
        <dbReference type="Pfam" id="PF01230"/>
    </source>
</evidence>
<keyword evidence="2" id="KW-0489">Methyltransferase</keyword>
<accession>A0AAU7E7M9</accession>
<dbReference type="Gene3D" id="3.30.428.10">
    <property type="entry name" value="HIT-like"/>
    <property type="match status" value="1"/>
</dbReference>
<dbReference type="RefSeq" id="WP_348518365.1">
    <property type="nucleotide sequence ID" value="NZ_CP155620.1"/>
</dbReference>
<feature type="domain" description="HIT" evidence="1">
    <location>
        <begin position="3"/>
        <end position="83"/>
    </location>
</feature>
<proteinExistence type="predicted"/>
<protein>
    <submittedName>
        <fullName evidence="2">HIT family protein</fullName>
        <ecNumber evidence="2">2.1.1.-</ecNumber>
    </submittedName>
</protein>
<organism evidence="2">
    <name type="scientific">Campylobacter sp. CCS1377</name>
    <dbReference type="NCBI Taxonomy" id="3158229"/>
    <lineage>
        <taxon>Bacteria</taxon>
        <taxon>Pseudomonadati</taxon>
        <taxon>Campylobacterota</taxon>
        <taxon>Epsilonproteobacteria</taxon>
        <taxon>Campylobacterales</taxon>
        <taxon>Campylobacteraceae</taxon>
        <taxon>Campylobacter</taxon>
    </lineage>
</organism>
<dbReference type="Pfam" id="PF01230">
    <property type="entry name" value="HIT"/>
    <property type="match status" value="1"/>
</dbReference>
<dbReference type="EC" id="2.1.1.-" evidence="2"/>
<dbReference type="GO" id="GO:0008168">
    <property type="term" value="F:methyltransferase activity"/>
    <property type="evidence" value="ECO:0007669"/>
    <property type="project" value="UniProtKB-KW"/>
</dbReference>
<keyword evidence="2" id="KW-0808">Transferase</keyword>
<dbReference type="InterPro" id="IPR011146">
    <property type="entry name" value="HIT-like"/>
</dbReference>
<evidence type="ECO:0000313" key="2">
    <source>
        <dbReference type="EMBL" id="XBJ28893.1"/>
    </source>
</evidence>
<sequence>MFYENDLIYMEKEESQVPWIKIFTKEIYKEFSDCPSNLQKELFDKILLCEKAMIEFYKPEKINIASFANYVPRVHFHIMARFRDDAFFPECMWGKQQREVKDLKLPSFDDFVSFLKMKID</sequence>
<dbReference type="SUPFAM" id="SSF54197">
    <property type="entry name" value="HIT-like"/>
    <property type="match status" value="1"/>
</dbReference>
<dbReference type="GO" id="GO:0032259">
    <property type="term" value="P:methylation"/>
    <property type="evidence" value="ECO:0007669"/>
    <property type="project" value="UniProtKB-KW"/>
</dbReference>